<gene>
    <name evidence="3" type="ORF">JTE90_023581</name>
</gene>
<feature type="signal peptide" evidence="2">
    <location>
        <begin position="1"/>
        <end position="22"/>
    </location>
</feature>
<comment type="caution">
    <text evidence="3">The sequence shown here is derived from an EMBL/GenBank/DDBJ whole genome shotgun (WGS) entry which is preliminary data.</text>
</comment>
<evidence type="ECO:0000256" key="1">
    <source>
        <dbReference type="SAM" id="MobiDB-lite"/>
    </source>
</evidence>
<proteinExistence type="predicted"/>
<keyword evidence="2" id="KW-0732">Signal</keyword>
<feature type="compositionally biased region" description="Low complexity" evidence="1">
    <location>
        <begin position="33"/>
        <end position="50"/>
    </location>
</feature>
<dbReference type="EMBL" id="JAFNEN010002525">
    <property type="protein sequence ID" value="KAG8172622.1"/>
    <property type="molecule type" value="Genomic_DNA"/>
</dbReference>
<protein>
    <recommendedName>
        <fullName evidence="5">Secreted protein</fullName>
    </recommendedName>
</protein>
<organism evidence="3 4">
    <name type="scientific">Oedothorax gibbosus</name>
    <dbReference type="NCBI Taxonomy" id="931172"/>
    <lineage>
        <taxon>Eukaryota</taxon>
        <taxon>Metazoa</taxon>
        <taxon>Ecdysozoa</taxon>
        <taxon>Arthropoda</taxon>
        <taxon>Chelicerata</taxon>
        <taxon>Arachnida</taxon>
        <taxon>Araneae</taxon>
        <taxon>Araneomorphae</taxon>
        <taxon>Entelegynae</taxon>
        <taxon>Araneoidea</taxon>
        <taxon>Linyphiidae</taxon>
        <taxon>Erigoninae</taxon>
        <taxon>Oedothorax</taxon>
    </lineage>
</organism>
<dbReference type="Proteomes" id="UP000827092">
    <property type="component" value="Unassembled WGS sequence"/>
</dbReference>
<evidence type="ECO:0000313" key="3">
    <source>
        <dbReference type="EMBL" id="KAG8172622.1"/>
    </source>
</evidence>
<evidence type="ECO:0000313" key="4">
    <source>
        <dbReference type="Proteomes" id="UP000827092"/>
    </source>
</evidence>
<sequence>MCFVPFVTLAVLNVAIWPVTTGVDSRGQRRSDSPAYSSSGGRSSTSCAASKEGHPTRASPALSQRQKLQGKSLCNNIRAQLEIIQ</sequence>
<dbReference type="AlphaFoldDB" id="A0AAV6TLE2"/>
<name>A0AAV6TLE2_9ARAC</name>
<evidence type="ECO:0008006" key="5">
    <source>
        <dbReference type="Google" id="ProtNLM"/>
    </source>
</evidence>
<reference evidence="3 4" key="1">
    <citation type="journal article" date="2022" name="Nat. Ecol. Evol.">
        <title>A masculinizing supergene underlies an exaggerated male reproductive morph in a spider.</title>
        <authorList>
            <person name="Hendrickx F."/>
            <person name="De Corte Z."/>
            <person name="Sonet G."/>
            <person name="Van Belleghem S.M."/>
            <person name="Kostlbacher S."/>
            <person name="Vangestel C."/>
        </authorList>
    </citation>
    <scope>NUCLEOTIDE SEQUENCE [LARGE SCALE GENOMIC DNA]</scope>
    <source>
        <strain evidence="3">W744_W776</strain>
    </source>
</reference>
<accession>A0AAV6TLE2</accession>
<evidence type="ECO:0000256" key="2">
    <source>
        <dbReference type="SAM" id="SignalP"/>
    </source>
</evidence>
<keyword evidence="4" id="KW-1185">Reference proteome</keyword>
<feature type="chain" id="PRO_5043843254" description="Secreted protein" evidence="2">
    <location>
        <begin position="23"/>
        <end position="85"/>
    </location>
</feature>
<feature type="region of interest" description="Disordered" evidence="1">
    <location>
        <begin position="23"/>
        <end position="67"/>
    </location>
</feature>